<dbReference type="EMBL" id="JBHTBH010000001">
    <property type="protein sequence ID" value="MFC7326633.1"/>
    <property type="molecule type" value="Genomic_DNA"/>
</dbReference>
<dbReference type="Proteomes" id="UP001596540">
    <property type="component" value="Unassembled WGS sequence"/>
</dbReference>
<evidence type="ECO:0000313" key="3">
    <source>
        <dbReference type="Proteomes" id="UP001596540"/>
    </source>
</evidence>
<sequence>MRTVRPRWTTAAGVVTALTAATLLSSASAAQGASPEELCGAGFGTVNSQALPNGAGTVYLLYNNDDGRNCAVTIRSGSGGPVYMDVGLRHAGDDSTAVWDSGSFAQYAGPVYLQAAGICVDWTGAISDRSITVHETNCGS</sequence>
<proteinExistence type="predicted"/>
<protein>
    <submittedName>
        <fullName evidence="2">Spore-associated protein</fullName>
    </submittedName>
</protein>
<gene>
    <name evidence="2" type="ORF">ACFQRF_02660</name>
</gene>
<accession>A0ABW2KBH9</accession>
<reference evidence="3" key="1">
    <citation type="journal article" date="2019" name="Int. J. Syst. Evol. Microbiol.">
        <title>The Global Catalogue of Microorganisms (GCM) 10K type strain sequencing project: providing services to taxonomists for standard genome sequencing and annotation.</title>
        <authorList>
            <consortium name="The Broad Institute Genomics Platform"/>
            <consortium name="The Broad Institute Genome Sequencing Center for Infectious Disease"/>
            <person name="Wu L."/>
            <person name="Ma J."/>
        </authorList>
    </citation>
    <scope>NUCLEOTIDE SEQUENCE [LARGE SCALE GENOMIC DNA]</scope>
    <source>
        <strain evidence="3">CGMCC 4.7382</strain>
    </source>
</reference>
<feature type="chain" id="PRO_5046007498" evidence="1">
    <location>
        <begin position="30"/>
        <end position="140"/>
    </location>
</feature>
<evidence type="ECO:0000256" key="1">
    <source>
        <dbReference type="SAM" id="SignalP"/>
    </source>
</evidence>
<keyword evidence="3" id="KW-1185">Reference proteome</keyword>
<feature type="signal peptide" evidence="1">
    <location>
        <begin position="1"/>
        <end position="29"/>
    </location>
</feature>
<dbReference type="RefSeq" id="WP_379868473.1">
    <property type="nucleotide sequence ID" value="NZ_JBHTBH010000001.1"/>
</dbReference>
<comment type="caution">
    <text evidence="2">The sequence shown here is derived from an EMBL/GenBank/DDBJ whole genome shotgun (WGS) entry which is preliminary data.</text>
</comment>
<name>A0ABW2KBH9_9ACTN</name>
<keyword evidence="1" id="KW-0732">Signal</keyword>
<organism evidence="2 3">
    <name type="scientific">Marinactinospora rubrisoli</name>
    <dbReference type="NCBI Taxonomy" id="2715399"/>
    <lineage>
        <taxon>Bacteria</taxon>
        <taxon>Bacillati</taxon>
        <taxon>Actinomycetota</taxon>
        <taxon>Actinomycetes</taxon>
        <taxon>Streptosporangiales</taxon>
        <taxon>Nocardiopsidaceae</taxon>
        <taxon>Marinactinospora</taxon>
    </lineage>
</organism>
<evidence type="ECO:0000313" key="2">
    <source>
        <dbReference type="EMBL" id="MFC7326633.1"/>
    </source>
</evidence>